<dbReference type="InterPro" id="IPR012902">
    <property type="entry name" value="N_methyl_site"/>
</dbReference>
<dbReference type="Pfam" id="PF07963">
    <property type="entry name" value="N_methyl"/>
    <property type="match status" value="1"/>
</dbReference>
<dbReference type="EMBL" id="LCJB01000086">
    <property type="protein sequence ID" value="KKT68138.1"/>
    <property type="molecule type" value="Genomic_DNA"/>
</dbReference>
<keyword evidence="1" id="KW-1133">Transmembrane helix</keyword>
<organism evidence="2 3">
    <name type="scientific">Candidatus Uhrbacteria bacterium GW2011_GWF2_44_350</name>
    <dbReference type="NCBI Taxonomy" id="1619000"/>
    <lineage>
        <taxon>Bacteria</taxon>
        <taxon>Candidatus Uhriibacteriota</taxon>
    </lineage>
</organism>
<reference evidence="2 3" key="1">
    <citation type="journal article" date="2015" name="Nature">
        <title>rRNA introns, odd ribosomes, and small enigmatic genomes across a large radiation of phyla.</title>
        <authorList>
            <person name="Brown C.T."/>
            <person name="Hug L.A."/>
            <person name="Thomas B.C."/>
            <person name="Sharon I."/>
            <person name="Castelle C.J."/>
            <person name="Singh A."/>
            <person name="Wilkins M.J."/>
            <person name="Williams K.H."/>
            <person name="Banfield J.F."/>
        </authorList>
    </citation>
    <scope>NUCLEOTIDE SEQUENCE [LARGE SCALE GENOMIC DNA]</scope>
</reference>
<protein>
    <recommendedName>
        <fullName evidence="4">Prepilin-type N-terminal cleavage/methylation domain-containing protein</fullName>
    </recommendedName>
</protein>
<dbReference type="Proteomes" id="UP000034154">
    <property type="component" value="Unassembled WGS sequence"/>
</dbReference>
<proteinExistence type="predicted"/>
<accession>A0A0G1J9X2</accession>
<name>A0A0G1J9X2_9BACT</name>
<evidence type="ECO:0008006" key="4">
    <source>
        <dbReference type="Google" id="ProtNLM"/>
    </source>
</evidence>
<gene>
    <name evidence="2" type="ORF">UW63_C0086G0004</name>
</gene>
<keyword evidence="1" id="KW-0812">Transmembrane</keyword>
<keyword evidence="1" id="KW-0472">Membrane</keyword>
<feature type="transmembrane region" description="Helical" evidence="1">
    <location>
        <begin position="12"/>
        <end position="33"/>
    </location>
</feature>
<evidence type="ECO:0000256" key="1">
    <source>
        <dbReference type="SAM" id="Phobius"/>
    </source>
</evidence>
<evidence type="ECO:0000313" key="2">
    <source>
        <dbReference type="EMBL" id="KKT68138.1"/>
    </source>
</evidence>
<comment type="caution">
    <text evidence="2">The sequence shown here is derived from an EMBL/GenBank/DDBJ whole genome shotgun (WGS) entry which is preliminary data.</text>
</comment>
<evidence type="ECO:0000313" key="3">
    <source>
        <dbReference type="Proteomes" id="UP000034154"/>
    </source>
</evidence>
<sequence>MIEKNQKGITLIETVVVIALLIIVLPITIFSLVRLGRDSAYFSLRQRISSSANLIFSELSNELTSAQFFSVSTSTLGVNPSTFIFTDQDGLIVTIDRPTDTVAFPGGNQEIKRLRLTRGPEVVWLTDADVDVTNWMVQAVRDSSNNLTGIRIQATFVEVNKEDLPFRNIESTIDFTINLPGSVTEL</sequence>
<dbReference type="AlphaFoldDB" id="A0A0G1J9X2"/>